<dbReference type="Pfam" id="PF10536">
    <property type="entry name" value="PMD"/>
    <property type="match status" value="1"/>
</dbReference>
<dbReference type="InterPro" id="IPR044824">
    <property type="entry name" value="MAIN-like"/>
</dbReference>
<feature type="domain" description="Aminotransferase-like plant mobile" evidence="1">
    <location>
        <begin position="36"/>
        <end position="134"/>
    </location>
</feature>
<gene>
    <name evidence="2" type="ORF">AP_R.00g000030-v1.0.a3</name>
</gene>
<dbReference type="PANTHER" id="PTHR46033">
    <property type="entry name" value="PROTEIN MAIN-LIKE 2"/>
    <property type="match status" value="1"/>
</dbReference>
<dbReference type="PANTHER" id="PTHR46033:SF8">
    <property type="entry name" value="PROTEIN MAINTENANCE OF MERISTEMS-LIKE"/>
    <property type="match status" value="1"/>
</dbReference>
<sequence>MSSFVKKVEELTHDQRTTLEKVGFGYLIRIHHHTLRKNLLVEFEWMERRLQSLGELHNEDFVRTFLFIFGTLFFPSSSAKVDSRYLSLLKDLDRVCEYAWGVAVVEDLFNWLSKRKEEQTKSIEGCLILLQVTWKLQPTTAELNIDIIRELLVEELEGKVKHSMRTNTTTSSITPKDFKDGILYEEINGGVGLCKLNPQSEVVQRLHQWLALVQFQGLLDIRSSLHKQTLLKSEFEHCFRSSDS</sequence>
<name>A0A6C0T6L9_AMAPA</name>
<dbReference type="EMBL" id="MT025716">
    <property type="protein sequence ID" value="QIA97903.1"/>
    <property type="molecule type" value="Genomic_DNA"/>
</dbReference>
<evidence type="ECO:0000313" key="2">
    <source>
        <dbReference type="EMBL" id="QIA97903.1"/>
    </source>
</evidence>
<evidence type="ECO:0000259" key="1">
    <source>
        <dbReference type="Pfam" id="PF10536"/>
    </source>
</evidence>
<dbReference type="AlphaFoldDB" id="A0A6C0T6L9"/>
<accession>A0A6C0T6L9</accession>
<proteinExistence type="predicted"/>
<dbReference type="InterPro" id="IPR019557">
    <property type="entry name" value="AminoTfrase-like_pln_mobile"/>
</dbReference>
<reference evidence="2" key="1">
    <citation type="submission" date="2020-02" db="EMBL/GenBank/DDBJ databases">
        <title>The eccDNA Replicon: A heritable, self-replicating, extra-nuclear vehicle that enables gene amplification and rapid adaptive evolution in Amaranthus palmeri.</title>
        <authorList>
            <person name="Saski C.A."/>
            <person name="Molin W.T."/>
        </authorList>
    </citation>
    <scope>NUCLEOTIDE SEQUENCE</scope>
</reference>
<dbReference type="GO" id="GO:0010073">
    <property type="term" value="P:meristem maintenance"/>
    <property type="evidence" value="ECO:0007669"/>
    <property type="project" value="InterPro"/>
</dbReference>
<organism evidence="2">
    <name type="scientific">Amaranthus palmeri</name>
    <name type="common">Palmer's pigweed</name>
    <dbReference type="NCBI Taxonomy" id="107608"/>
    <lineage>
        <taxon>Eukaryota</taxon>
        <taxon>Viridiplantae</taxon>
        <taxon>Streptophyta</taxon>
        <taxon>Embryophyta</taxon>
        <taxon>Tracheophyta</taxon>
        <taxon>Spermatophyta</taxon>
        <taxon>Magnoliopsida</taxon>
        <taxon>eudicotyledons</taxon>
        <taxon>Gunneridae</taxon>
        <taxon>Pentapetalae</taxon>
        <taxon>Caryophyllales</taxon>
        <taxon>Amaranthaceae</taxon>
        <taxon>Amaranthus</taxon>
    </lineage>
</organism>
<protein>
    <recommendedName>
        <fullName evidence="1">Aminotransferase-like plant mobile domain-containing protein</fullName>
    </recommendedName>
</protein>